<dbReference type="Gene3D" id="2.160.20.10">
    <property type="entry name" value="Single-stranded right-handed beta-helix, Pectin lyase-like"/>
    <property type="match status" value="1"/>
</dbReference>
<sequence>MANRKQKQMSDLSDTVFYLNPLSACVKAALAGNLLIAFASPVSAELPVPSPVWNSMGGATREVVGNTMNINQLSDRVILNWEKFNISADSAVNFRQKPTDIALNKIHDQNPSQILGSLTADGQIYLVNPNGILFGRNSTVNVRGIVAATMNVTIEDTFDKETINTAYLKDKAAFEGSGEFYHKDASGNFKLDAAGNKIPIQIEIADGAKISAADGGRIMILAPSIVNRGEVDAPNGQVIMAAATDKVYLQQAPYGDDTQENSDVRGLLVEVKTGGKVENLGKISADRGNVTLMGYAVNQDGRVSATTAANVNGTIRLLAREGANVVTDTKGLKQIIPATTIRTNDNGDDLGTSAKVTFGVGSKTEIMPDLNAGLALDSENQPNSRVEVMAHKIHMKSGSSITAPSGDVKFTATKNPVNPVAENTQNDSRILLDSGSTIDVSGTDYVVKPMESNVIEVQLRNFELADAPLQKNGILKGETIKVDIREGTPLTNIQPTVAQIQRSVAERLSKGGSIELNSEGDAIVEQGAVLDFSGGAVTFLDGIISTTTLIAKGRLIDISDADPFQTYEGIFGRVDKYNEKFNQTQTWFVDPAYSLDRFEKGYVDGKDAGSLFIKANTVILNGDLRGGVISGRLQRDLLERARAGRLVVDSSFTFSNEQSIVFSANLYDPLNVDIDELLQKNENNVPMTLAMNADKLFESGIGDATFITNGQITVDSNARVNLIDGGALTLRGGAIDIKGDIVGSGASVDLSTKISDSGKLDGDINLFNGAEILLQGQWVNDYAQPENLLGKSLAINGGSFNAKVAGTAGGNLRVASGSRVNVGGGGWVQTDGTLVAGEAGAISLAAEPSEDSVGANVILDGLFEGYGLRQGGRFTVVSNAVAIRREDMPDASDEVKPLQIATDFFNKGGFSEFDIGSNMNGLTVEAGANITLSQTNKILNNDFLFASNAADIERISTQTTLEPLLRQSSSLILRASHAVGVNDESLLKIENGASIVADNLSSIKLESDSSVVMDGRIVAQGGNLSINIIPDSRIPNYVASQGIWLGDNAKIDLSGTSNIVIDNFGRRNGLVYDGGNFVVDANRGFFAAKSGSSINVSGTEAVLDLPTASLVAEGFNNAATLIGSNAGRIDITSAEGVFLEGEMIAQAGQAPGAAGGSLSVNLNIDNRNDPDAETGSSYPSAPRTIWVSQQAVPTLVSGFQNPSDELPATSAGIARLAAHQVSEGGFSSLALAASGADGQIRFSGDVDLSLTHALALDAVKLGWEGVGGQVNLLANTATIGSDIFRSPSVVSNINKIAQNPVSGNGRFNLTANLIDLVGGTVTSGYDAVNLNSAGDIRLIGIRTDGAELDFVGEFKTYSKLVLTADQVYPTTLTNFTLGVKGDSNGSITVNPGGERSPVLSALGKLSLQAPNIAQNGSILAPLGELELLATNTINFGASSLTSVSSEGLTIPVGVTQGGQEWLFPLKGTGNNLNVPDPYIQNSDTDKKVILSSPQKKITVNADRIIRAEGAEVNLSGGGEMLAYEFIPGDGGSQDVLASNSVFAVLPGLSAYSPFDPKNSPDSGLKAADSIFIGEGSGLASGYYALLPARYALLEGAFLVTPLDTGKFVLPNSSRDRVDGTPIVAGYRAVSGSSSRDQYWSEYVVEPGEIAKTRSEYNLSFASEFFKTQAEYKELAIPRLAQDAGQLVLSAQTALELPDVVARFGQGGKGGLVDIIANNLLVVSNKTGKAGTVEILSSDIEKLGVDSLSLGAERTFDNQTNIINLDVKAKNVSVAENTTLKAPGVLLAATDSVNVKAGARIETEQTTGERPGKTHYKVTGDGALLILSTGEQATLERTGNAATKGELTIVDNAVISSNGGALLVDSTLHTSLDGELALAGGSLSIGAESINLGETTGISTGVSLDNSQLSNLALSELVLNSRGMVNLYGQLQQPGSNAPLQFGNLTINAAGLAGKNNAGKTAWLAADTLTLSNTNNAVKATGDGSGVLNINAGQLNLAAGQYEISGFNSSNLTASNGVLTSGTGTLASIGTLNLTTPFVSGVNGANTTIDASGHALTVAGGGEISLDTQGVSAQLDLMADSIILNSSLLYQAGQVGLNALQGDLVLGVDAVIDVSGKQVYAGLSAPVDLPAGNIKLVAQQGNVDATTGQLNLQGVKAGTLTAKAAQGQVSLGSGINARGSSKALGGSVVIDTQNSSAGGFAALNTLLANAGFTAGIDFRLRNGDITVESGQTVNANHIKLSADTGSITVAGALDARGDNGGKVELAAEDVLSLSGIILANAQATGGQGGKVSLSSIDNNIDGAGIAFTGNAFISVAGNGGVDGEVHLRTDRDGNDIAISNTAIGPIATANTVTAEAVKLYNFNSIGLIQQNTIDSDNADYINNLTNSTGFTILPGVEVRSSGNLTIADNWDFVTWRYGAENVPGVLTLRAAGNLNVNHNLSDGFVNPENDYVNASTPIYGVPVYDYLQTNASWTYSLVAGADLNAADSQAVVTGVGNIDLAADTSVRTGTGDISVIAGRDIRYGNQNSVIYTAGRADTNYDTRWGTGGEYFALFFYAEYPLDGGDINLNAGRDIIAKPSSQVLSDWLVRTGSWTANSDHSFERPTAWGVALGTVPDVNDGFSPQHQQSVAAFGGGNVSVVAGNNIKDLSVVIPTTGKQVGDKANTDPEDLAFNTNIVDIQGGGNLQVNAGGDIAGGVFYVDNPLTGTADISAFGSLKAGSNLNDNGQGLNPILATGGNTQFNVFAANNLALAAVVDPFFVTQPDGAVADIEGISNRFFRYGPEGTVNLLAVTGNITLENDLKSLNQATNVDVPESRFAVYPTSLNAYALNGDMNINNGMSLFPSTSGQLELYANNQIKGNAFVHLPDTEPTLLPSLNFPIQNPADVVLAYNFLDPFLIDKLGVHALTPLHQNDLKSALISTRQGNIGDKASNLSFTLAKPAEIMAGRDLFNTSLYIQNVRTDAVSMVKAGRDIRFPIILNPLNGGINLGDQVIEIAGPGDLVALAGRNVDLGAAQGILSIGDQNNAALNDSGASVSVFAGLAEGQPDAVKFADVYMKNSEKFVVEYQAYRQRLLTELKLLTNNDQLQDTDADAAYATLSEVNKIRVDVKLLSPVQSVFMKTISSAASASAKANFGYQQKWAELEILTAVETLFPGSTLLGEANQSLQLLIDPIKGVGISHGDTVAYVDSSDIASQNLAGNLVDGIYASGKERPVLGEVLLFLSTVQSQKGGEVSVFTPNGGINVGLATADIGLNKTPDQQGIIVKEKDNVNVVTRDDIAVNVQRIVAIGGGKIIAGSTESDVDAGRSPLTALAAPPLGIQWDESGMPVEVVKPQLAGGGIRTIKGPEEGEKAGDVVLFAPRGVINAGEAGIAGDNVTLASPIVLNSNFIQSNSTTGTPPAAGSVAPPTGVSNLAATVSKSVTDGDSFGNDDKTKGFAQPPLGMLSVEVLGFGET</sequence>
<dbReference type="PANTHER" id="PTHR12338">
    <property type="entry name" value="AUTOTRANSPORTER"/>
    <property type="match status" value="1"/>
</dbReference>
<comment type="caution">
    <text evidence="3">The sequence shown here is derived from an EMBL/GenBank/DDBJ whole genome shotgun (WGS) entry which is preliminary data.</text>
</comment>
<dbReference type="InterPro" id="IPR012334">
    <property type="entry name" value="Pectin_lyas_fold"/>
</dbReference>
<gene>
    <name evidence="3" type="ORF">A1359_01645</name>
</gene>
<dbReference type="Pfam" id="PF05860">
    <property type="entry name" value="TPS"/>
    <property type="match status" value="1"/>
</dbReference>
<dbReference type="OrthoDB" id="218680at2"/>
<evidence type="ECO:0000259" key="2">
    <source>
        <dbReference type="SMART" id="SM00912"/>
    </source>
</evidence>
<dbReference type="EMBL" id="LUUI01000138">
    <property type="protein sequence ID" value="OAI11681.1"/>
    <property type="molecule type" value="Genomic_DNA"/>
</dbReference>
<dbReference type="Proteomes" id="UP000078476">
    <property type="component" value="Unassembled WGS sequence"/>
</dbReference>
<keyword evidence="1" id="KW-0732">Signal</keyword>
<proteinExistence type="predicted"/>
<accession>A0A177N1F6</accession>
<feature type="domain" description="Filamentous haemagglutinin FhaB/tRNA nuclease CdiA-like TPS" evidence="2">
    <location>
        <begin position="43"/>
        <end position="156"/>
    </location>
</feature>
<dbReference type="SMART" id="SM00912">
    <property type="entry name" value="Haemagg_act"/>
    <property type="match status" value="1"/>
</dbReference>
<dbReference type="InterPro" id="IPR008638">
    <property type="entry name" value="FhaB/CdiA-like_TPS"/>
</dbReference>
<dbReference type="Gene3D" id="2.160.20.20">
    <property type="match status" value="1"/>
</dbReference>
<dbReference type="SUPFAM" id="SSF51126">
    <property type="entry name" value="Pectin lyase-like"/>
    <property type="match status" value="1"/>
</dbReference>
<dbReference type="InterPro" id="IPR011050">
    <property type="entry name" value="Pectin_lyase_fold/virulence"/>
</dbReference>
<protein>
    <submittedName>
        <fullName evidence="3">Filamentous hemagglutinin</fullName>
    </submittedName>
</protein>
<evidence type="ECO:0000313" key="4">
    <source>
        <dbReference type="Proteomes" id="UP000078476"/>
    </source>
</evidence>
<dbReference type="NCBIfam" id="TIGR01901">
    <property type="entry name" value="adhes_NPXG"/>
    <property type="match status" value="1"/>
</dbReference>
<reference evidence="3 4" key="1">
    <citation type="submission" date="2016-03" db="EMBL/GenBank/DDBJ databases">
        <authorList>
            <person name="Ploux O."/>
        </authorList>
    </citation>
    <scope>NUCLEOTIDE SEQUENCE [LARGE SCALE GENOMIC DNA]</scope>
    <source>
        <strain evidence="3 4">R-45370</strain>
    </source>
</reference>
<dbReference type="InterPro" id="IPR021026">
    <property type="entry name" value="Filamn_hemagglutn_DUF3739"/>
</dbReference>
<organism evidence="3 4">
    <name type="scientific">Methylomonas lenta</name>
    <dbReference type="NCBI Taxonomy" id="980561"/>
    <lineage>
        <taxon>Bacteria</taxon>
        <taxon>Pseudomonadati</taxon>
        <taxon>Pseudomonadota</taxon>
        <taxon>Gammaproteobacteria</taxon>
        <taxon>Methylococcales</taxon>
        <taxon>Methylococcaceae</taxon>
        <taxon>Methylomonas</taxon>
    </lineage>
</organism>
<dbReference type="Pfam" id="PF12545">
    <property type="entry name" value="DUF3739"/>
    <property type="match status" value="1"/>
</dbReference>
<dbReference type="PANTHER" id="PTHR12338:SF5">
    <property type="entry name" value="ANTIGEN 43-RELATED"/>
    <property type="match status" value="1"/>
</dbReference>
<name>A0A177N1F6_9GAMM</name>
<dbReference type="InterPro" id="IPR050909">
    <property type="entry name" value="Bact_Autotransporter_VF"/>
</dbReference>
<dbReference type="RefSeq" id="WP_066985733.1">
    <property type="nucleotide sequence ID" value="NZ_LUUI01000138.1"/>
</dbReference>
<keyword evidence="4" id="KW-1185">Reference proteome</keyword>
<dbReference type="InterPro" id="IPR012332">
    <property type="entry name" value="Autotransporter_pectin_lyase_C"/>
</dbReference>
<evidence type="ECO:0000313" key="3">
    <source>
        <dbReference type="EMBL" id="OAI11681.1"/>
    </source>
</evidence>
<feature type="signal peptide" evidence="1">
    <location>
        <begin position="1"/>
        <end position="44"/>
    </location>
</feature>
<feature type="chain" id="PRO_5008068655" evidence="1">
    <location>
        <begin position="45"/>
        <end position="3453"/>
    </location>
</feature>
<dbReference type="STRING" id="980561.A1359_01645"/>
<evidence type="ECO:0000256" key="1">
    <source>
        <dbReference type="SAM" id="SignalP"/>
    </source>
</evidence>